<keyword evidence="3" id="KW-0560">Oxidoreductase</keyword>
<feature type="region of interest" description="Disordered" evidence="4">
    <location>
        <begin position="799"/>
        <end position="827"/>
    </location>
</feature>
<evidence type="ECO:0000256" key="1">
    <source>
        <dbReference type="ARBA" id="ARBA00006484"/>
    </source>
</evidence>
<dbReference type="InterPro" id="IPR020904">
    <property type="entry name" value="Sc_DH/Rdtase_CS"/>
</dbReference>
<feature type="compositionally biased region" description="Polar residues" evidence="4">
    <location>
        <begin position="808"/>
        <end position="817"/>
    </location>
</feature>
<evidence type="ECO:0000256" key="2">
    <source>
        <dbReference type="ARBA" id="ARBA00022857"/>
    </source>
</evidence>
<sequence length="827" mass="86567">MSAAPASWSLEGKVAVVTGSGRGIGKAMAIELGKRGAKVAVNYANAVEGAEAVVKEIKALGNGADAHAFKANVGNVEETSKLMDDVVAHFGRLDICCSNSGVVSFGHFADVEPEEFDRVFNINTRGQFFVAKEAYKRMEVGGRIILMGSITGQAKGVPKHAIYSGSKGAIETFTRCMAIDAGEKKVTVNCVAPGGIKTDMYHAVCREYIPGGEKLSDDQVDEYACTWSPHNRVGQPIDIARVVCFLASQDGDWVNGKVIGIDGAACIESSGVSLKSCSVFAQQQAQFNQVLNINGDMKLNSFVFPDRSKVETFSQKQQQIIVNQQQPAIPANQVTGSTGQPFVAITTQSMTISTNGATDLVGGQIEMAMTAQNLQAAAVQPDNTYVAMLSPDRQSWMIQETMRSVNTTDMTVRMVKRNQLDGEYMVVGRQTVETNTLVTPFGSDGSTQVAIQGTGLQENEFQDGFRMSTRATQPMLMNVDVKDGIDSSMLAALQGQASVNDYRYSVVTSLAAVQPDLNQQVTVVQMPINAVRIQKMMQAMGVPPTGQVAIGVAQRGVLQNPGGATGQLQGVGAPTKRGLSRDNFRREIAARQITGQTNNQGNTGGTPTGNNNPVATQLLLAPTFTPIQANAVLDQANMRIAVPVRQVDGEYILIMQMMGAGAQAAAAPAAAQPAAAPAAAPAAPAPAAESTARPAVPAAEPSRSAEAAPAAASASSSAAPAAEAAKTESSAKPEASKAEASPAAKPERRQENTDKYGNPAAPLGAVIMSMKQIDEMASLVTWGGQAPITQMMNDYVKSQTGKGLDSPKNGTSATASTGLAGLTGITV</sequence>
<comment type="similarity">
    <text evidence="1">Belongs to the short-chain dehydrogenases/reductases (SDR) family.</text>
</comment>
<feature type="region of interest" description="Disordered" evidence="4">
    <location>
        <begin position="593"/>
        <end position="612"/>
    </location>
</feature>
<keyword evidence="2" id="KW-0521">NADP</keyword>
<dbReference type="EMBL" id="SWKV01000002">
    <property type="protein sequence ID" value="KAF3047500.1"/>
    <property type="molecule type" value="Genomic_DNA"/>
</dbReference>
<dbReference type="PRINTS" id="PR00081">
    <property type="entry name" value="GDHRDH"/>
</dbReference>
<feature type="compositionally biased region" description="Low complexity" evidence="4">
    <location>
        <begin position="685"/>
        <end position="724"/>
    </location>
</feature>
<comment type="caution">
    <text evidence="5">The sequence shown here is derived from an EMBL/GenBank/DDBJ whole genome shotgun (WGS) entry which is preliminary data.</text>
</comment>
<dbReference type="OrthoDB" id="6513042at2759"/>
<feature type="compositionally biased region" description="Basic and acidic residues" evidence="4">
    <location>
        <begin position="745"/>
        <end position="754"/>
    </location>
</feature>
<dbReference type="GO" id="GO:0016614">
    <property type="term" value="F:oxidoreductase activity, acting on CH-OH group of donors"/>
    <property type="evidence" value="ECO:0007669"/>
    <property type="project" value="UniProtKB-ARBA"/>
</dbReference>
<dbReference type="PANTHER" id="PTHR48107:SF7">
    <property type="entry name" value="RE15974P"/>
    <property type="match status" value="1"/>
</dbReference>
<proteinExistence type="inferred from homology"/>
<dbReference type="InterPro" id="IPR002347">
    <property type="entry name" value="SDR_fam"/>
</dbReference>
<dbReference type="PROSITE" id="PS00061">
    <property type="entry name" value="ADH_SHORT"/>
    <property type="match status" value="1"/>
</dbReference>
<dbReference type="InterPro" id="IPR036291">
    <property type="entry name" value="NAD(P)-bd_dom_sf"/>
</dbReference>
<dbReference type="PANTHER" id="PTHR48107">
    <property type="entry name" value="NADPH-DEPENDENT ALDEHYDE REDUCTASE-LIKE PROTEIN, CHLOROPLASTIC-RELATED"/>
    <property type="match status" value="1"/>
</dbReference>
<feature type="compositionally biased region" description="Basic and acidic residues" evidence="4">
    <location>
        <begin position="725"/>
        <end position="737"/>
    </location>
</feature>
<reference evidence="5" key="1">
    <citation type="submission" date="2019-04" db="EMBL/GenBank/DDBJ databases">
        <title>Sequencing of skin fungus with MAO and IRED activity.</title>
        <authorList>
            <person name="Marsaioli A.J."/>
            <person name="Bonatto J.M.C."/>
            <person name="Reis Junior O."/>
        </authorList>
    </citation>
    <scope>NUCLEOTIDE SEQUENCE</scope>
    <source>
        <strain evidence="5">28M1</strain>
    </source>
</reference>
<feature type="region of interest" description="Disordered" evidence="4">
    <location>
        <begin position="685"/>
        <end position="760"/>
    </location>
</feature>
<dbReference type="FunFam" id="3.40.50.720:FF:000084">
    <property type="entry name" value="Short-chain dehydrogenase reductase"/>
    <property type="match status" value="1"/>
</dbReference>
<dbReference type="Pfam" id="PF13561">
    <property type="entry name" value="adh_short_C2"/>
    <property type="match status" value="1"/>
</dbReference>
<evidence type="ECO:0000256" key="4">
    <source>
        <dbReference type="SAM" id="MobiDB-lite"/>
    </source>
</evidence>
<keyword evidence="6" id="KW-1185">Reference proteome</keyword>
<evidence type="ECO:0008006" key="7">
    <source>
        <dbReference type="Google" id="ProtNLM"/>
    </source>
</evidence>
<evidence type="ECO:0000313" key="6">
    <source>
        <dbReference type="Proteomes" id="UP000758155"/>
    </source>
</evidence>
<dbReference type="SUPFAM" id="SSF51735">
    <property type="entry name" value="NAD(P)-binding Rossmann-fold domains"/>
    <property type="match status" value="1"/>
</dbReference>
<accession>A0A9P4X0S7</accession>
<protein>
    <recommendedName>
        <fullName evidence="7">Oxidoreductase</fullName>
    </recommendedName>
</protein>
<evidence type="ECO:0000313" key="5">
    <source>
        <dbReference type="EMBL" id="KAF3047500.1"/>
    </source>
</evidence>
<dbReference type="Gene3D" id="3.40.50.720">
    <property type="entry name" value="NAD(P)-binding Rossmann-like Domain"/>
    <property type="match status" value="1"/>
</dbReference>
<organism evidence="5 6">
    <name type="scientific">Didymella heteroderae</name>
    <dbReference type="NCBI Taxonomy" id="1769908"/>
    <lineage>
        <taxon>Eukaryota</taxon>
        <taxon>Fungi</taxon>
        <taxon>Dikarya</taxon>
        <taxon>Ascomycota</taxon>
        <taxon>Pezizomycotina</taxon>
        <taxon>Dothideomycetes</taxon>
        <taxon>Pleosporomycetidae</taxon>
        <taxon>Pleosporales</taxon>
        <taxon>Pleosporineae</taxon>
        <taxon>Didymellaceae</taxon>
        <taxon>Didymella</taxon>
    </lineage>
</organism>
<dbReference type="PRINTS" id="PR00080">
    <property type="entry name" value="SDRFAMILY"/>
</dbReference>
<dbReference type="Proteomes" id="UP000758155">
    <property type="component" value="Unassembled WGS sequence"/>
</dbReference>
<evidence type="ECO:0000256" key="3">
    <source>
        <dbReference type="ARBA" id="ARBA00023002"/>
    </source>
</evidence>
<dbReference type="AlphaFoldDB" id="A0A9P4X0S7"/>
<gene>
    <name evidence="5" type="ORF">E8E12_009185</name>
</gene>
<name>A0A9P4X0S7_9PLEO</name>
<dbReference type="CDD" id="cd05362">
    <property type="entry name" value="THN_reductase-like_SDR_c"/>
    <property type="match status" value="1"/>
</dbReference>